<proteinExistence type="predicted"/>
<dbReference type="eggNOG" id="KOG2162">
    <property type="taxonomic scope" value="Eukaryota"/>
</dbReference>
<dbReference type="STRING" id="743788.S8DT27"/>
<dbReference type="CDD" id="cd09880">
    <property type="entry name" value="PIN_Smg5-6-like"/>
    <property type="match status" value="1"/>
</dbReference>
<dbReference type="Gene3D" id="3.40.50.1010">
    <property type="entry name" value="5'-nuclease"/>
    <property type="match status" value="1"/>
</dbReference>
<sequence length="427" mass="47985">MLIFLATAMKDPQALAVLEQFIPWADLSAFTVIPHRVMFREQQKERSESVVLLTSGCKPLPEGWCLRGLGWGGKRVYPMGFWGKEANVEDHHNVEVEVPDKSEGGGQMDRIIEDEREENEAVNELGKRWVRVARAGLNIAKHVEGVLASKVAWWQEEERRAREEEEKRLRGRCWDEDSMDADDEDGLAAEDPADETEDDETDTPEIKALKDCRWYLQSLLDSSSQGHVSPSTPRRRPRGPKQVRSTLRVVPGYTTLVFDTNIHLSSLSIFSSLVECLQWTVVVPLPVIMELNGLASNASPLGEATTAASEYITSHIRSHSTSLKVQTSRGNYISSLNIRTEQVNFAGDEAPWERSMDDLILRAAIWQEEHWIDQSAMLQSDGVSRNTSSAAKVVLLSFDCMLRLKARSRQLSAANEQDMVSILTPGR</sequence>
<gene>
    <name evidence="3" type="ORF">FOMPIDRAFT_1025638</name>
</gene>
<dbReference type="InterPro" id="IPR045153">
    <property type="entry name" value="Est1/Ebs1-like"/>
</dbReference>
<dbReference type="PANTHER" id="PTHR15696">
    <property type="entry name" value="SMG-7 SUPPRESSOR WITH MORPHOLOGICAL EFFECT ON GENITALIA PROTEIN 7"/>
    <property type="match status" value="1"/>
</dbReference>
<accession>S8DT27</accession>
<dbReference type="GO" id="GO:0005697">
    <property type="term" value="C:telomerase holoenzyme complex"/>
    <property type="evidence" value="ECO:0007669"/>
    <property type="project" value="TreeGrafter"/>
</dbReference>
<evidence type="ECO:0000256" key="1">
    <source>
        <dbReference type="SAM" id="MobiDB-lite"/>
    </source>
</evidence>
<dbReference type="InterPro" id="IPR002716">
    <property type="entry name" value="PIN_dom"/>
</dbReference>
<dbReference type="GO" id="GO:0070034">
    <property type="term" value="F:telomerase RNA binding"/>
    <property type="evidence" value="ECO:0007669"/>
    <property type="project" value="TreeGrafter"/>
</dbReference>
<dbReference type="AlphaFoldDB" id="S8DT27"/>
<feature type="region of interest" description="Disordered" evidence="1">
    <location>
        <begin position="223"/>
        <end position="244"/>
    </location>
</feature>
<keyword evidence="4" id="KW-1185">Reference proteome</keyword>
<dbReference type="GO" id="GO:0042162">
    <property type="term" value="F:telomeric DNA binding"/>
    <property type="evidence" value="ECO:0007669"/>
    <property type="project" value="TreeGrafter"/>
</dbReference>
<reference evidence="3 4" key="1">
    <citation type="journal article" date="2012" name="Science">
        <title>The Paleozoic origin of enzymatic lignin decomposition reconstructed from 31 fungal genomes.</title>
        <authorList>
            <person name="Floudas D."/>
            <person name="Binder M."/>
            <person name="Riley R."/>
            <person name="Barry K."/>
            <person name="Blanchette R.A."/>
            <person name="Henrissat B."/>
            <person name="Martinez A.T."/>
            <person name="Otillar R."/>
            <person name="Spatafora J.W."/>
            <person name="Yadav J.S."/>
            <person name="Aerts A."/>
            <person name="Benoit I."/>
            <person name="Boyd A."/>
            <person name="Carlson A."/>
            <person name="Copeland A."/>
            <person name="Coutinho P.M."/>
            <person name="de Vries R.P."/>
            <person name="Ferreira P."/>
            <person name="Findley K."/>
            <person name="Foster B."/>
            <person name="Gaskell J."/>
            <person name="Glotzer D."/>
            <person name="Gorecki P."/>
            <person name="Heitman J."/>
            <person name="Hesse C."/>
            <person name="Hori C."/>
            <person name="Igarashi K."/>
            <person name="Jurgens J.A."/>
            <person name="Kallen N."/>
            <person name="Kersten P."/>
            <person name="Kohler A."/>
            <person name="Kuees U."/>
            <person name="Kumar T.K.A."/>
            <person name="Kuo A."/>
            <person name="LaButti K."/>
            <person name="Larrondo L.F."/>
            <person name="Lindquist E."/>
            <person name="Ling A."/>
            <person name="Lombard V."/>
            <person name="Lucas S."/>
            <person name="Lundell T."/>
            <person name="Martin R."/>
            <person name="McLaughlin D.J."/>
            <person name="Morgenstern I."/>
            <person name="Morin E."/>
            <person name="Murat C."/>
            <person name="Nagy L.G."/>
            <person name="Nolan M."/>
            <person name="Ohm R.A."/>
            <person name="Patyshakuliyeva A."/>
            <person name="Rokas A."/>
            <person name="Ruiz-Duenas F.J."/>
            <person name="Sabat G."/>
            <person name="Salamov A."/>
            <person name="Samejima M."/>
            <person name="Schmutz J."/>
            <person name="Slot J.C."/>
            <person name="St John F."/>
            <person name="Stenlid J."/>
            <person name="Sun H."/>
            <person name="Sun S."/>
            <person name="Syed K."/>
            <person name="Tsang A."/>
            <person name="Wiebenga A."/>
            <person name="Young D."/>
            <person name="Pisabarro A."/>
            <person name="Eastwood D.C."/>
            <person name="Martin F."/>
            <person name="Cullen D."/>
            <person name="Grigoriev I.V."/>
            <person name="Hibbett D.S."/>
        </authorList>
    </citation>
    <scope>NUCLEOTIDE SEQUENCE</scope>
    <source>
        <strain evidence="4">FP-58527</strain>
    </source>
</reference>
<organism evidence="3 4">
    <name type="scientific">Fomitopsis schrenkii</name>
    <name type="common">Brown rot fungus</name>
    <dbReference type="NCBI Taxonomy" id="2126942"/>
    <lineage>
        <taxon>Eukaryota</taxon>
        <taxon>Fungi</taxon>
        <taxon>Dikarya</taxon>
        <taxon>Basidiomycota</taxon>
        <taxon>Agaricomycotina</taxon>
        <taxon>Agaricomycetes</taxon>
        <taxon>Polyporales</taxon>
        <taxon>Fomitopsis</taxon>
    </lineage>
</organism>
<dbReference type="PANTHER" id="PTHR15696:SF0">
    <property type="entry name" value="TELOMERASE-BINDING PROTEIN EST1A"/>
    <property type="match status" value="1"/>
</dbReference>
<name>S8DT27_FOMSC</name>
<dbReference type="SUPFAM" id="SSF88723">
    <property type="entry name" value="PIN domain-like"/>
    <property type="match status" value="1"/>
</dbReference>
<dbReference type="OrthoDB" id="2017974at2759"/>
<dbReference type="Proteomes" id="UP000015241">
    <property type="component" value="Unassembled WGS sequence"/>
</dbReference>
<feature type="compositionally biased region" description="Basic and acidic residues" evidence="1">
    <location>
        <begin position="165"/>
        <end position="175"/>
    </location>
</feature>
<dbReference type="Pfam" id="PF13638">
    <property type="entry name" value="PIN_4"/>
    <property type="match status" value="1"/>
</dbReference>
<evidence type="ECO:0000259" key="2">
    <source>
        <dbReference type="Pfam" id="PF13638"/>
    </source>
</evidence>
<feature type="compositionally biased region" description="Acidic residues" evidence="1">
    <location>
        <begin position="176"/>
        <end position="203"/>
    </location>
</feature>
<feature type="region of interest" description="Disordered" evidence="1">
    <location>
        <begin position="165"/>
        <end position="204"/>
    </location>
</feature>
<evidence type="ECO:0000313" key="4">
    <source>
        <dbReference type="Proteomes" id="UP000015241"/>
    </source>
</evidence>
<protein>
    <recommendedName>
        <fullName evidence="2">PIN domain-containing protein</fullName>
    </recommendedName>
</protein>
<dbReference type="GO" id="GO:0000184">
    <property type="term" value="P:nuclear-transcribed mRNA catabolic process, nonsense-mediated decay"/>
    <property type="evidence" value="ECO:0007669"/>
    <property type="project" value="TreeGrafter"/>
</dbReference>
<dbReference type="InParanoid" id="S8DT27"/>
<dbReference type="HOGENOM" id="CLU_052838_0_0_1"/>
<dbReference type="EMBL" id="KE504201">
    <property type="protein sequence ID" value="EPS95722.1"/>
    <property type="molecule type" value="Genomic_DNA"/>
</dbReference>
<feature type="domain" description="PIN" evidence="2">
    <location>
        <begin position="256"/>
        <end position="415"/>
    </location>
</feature>
<dbReference type="InterPro" id="IPR029060">
    <property type="entry name" value="PIN-like_dom_sf"/>
</dbReference>
<evidence type="ECO:0000313" key="3">
    <source>
        <dbReference type="EMBL" id="EPS95722.1"/>
    </source>
</evidence>
<dbReference type="GO" id="GO:0004540">
    <property type="term" value="F:RNA nuclease activity"/>
    <property type="evidence" value="ECO:0007669"/>
    <property type="project" value="UniProtKB-ARBA"/>
</dbReference>